<feature type="region of interest" description="Disordered" evidence="1">
    <location>
        <begin position="507"/>
        <end position="530"/>
    </location>
</feature>
<reference evidence="4 5" key="1">
    <citation type="submission" date="2018-05" db="EMBL/GenBank/DDBJ databases">
        <title>Micromonospora from Atacama Desert.</title>
        <authorList>
            <person name="Carro L."/>
            <person name="Goodfellow M."/>
            <person name="Klenk H.-P."/>
        </authorList>
    </citation>
    <scope>NUCLEOTIDE SEQUENCE [LARGE SCALE GENOMIC DNA]</scope>
    <source>
        <strain evidence="4 5">LB32</strain>
    </source>
</reference>
<name>A0A3N9X6B0_9ACTN</name>
<keyword evidence="2" id="KW-0812">Transmembrane</keyword>
<dbReference type="Gene3D" id="3.40.710.10">
    <property type="entry name" value="DD-peptidase/beta-lactamase superfamily"/>
    <property type="match status" value="1"/>
</dbReference>
<evidence type="ECO:0000313" key="4">
    <source>
        <dbReference type="EMBL" id="RQX08510.1"/>
    </source>
</evidence>
<evidence type="ECO:0000256" key="1">
    <source>
        <dbReference type="SAM" id="MobiDB-lite"/>
    </source>
</evidence>
<feature type="region of interest" description="Disordered" evidence="1">
    <location>
        <begin position="573"/>
        <end position="602"/>
    </location>
</feature>
<feature type="transmembrane region" description="Helical" evidence="2">
    <location>
        <begin position="396"/>
        <end position="418"/>
    </location>
</feature>
<dbReference type="InterPro" id="IPR001466">
    <property type="entry name" value="Beta-lactam-related"/>
</dbReference>
<feature type="transmembrane region" description="Helical" evidence="2">
    <location>
        <begin position="439"/>
        <end position="461"/>
    </location>
</feature>
<dbReference type="Proteomes" id="UP000266889">
    <property type="component" value="Unassembled WGS sequence"/>
</dbReference>
<dbReference type="PANTHER" id="PTHR46825:SF15">
    <property type="entry name" value="BETA-LACTAMASE-RELATED DOMAIN-CONTAINING PROTEIN"/>
    <property type="match status" value="1"/>
</dbReference>
<dbReference type="AlphaFoldDB" id="A0A3N9X6B0"/>
<feature type="transmembrane region" description="Helical" evidence="2">
    <location>
        <begin position="481"/>
        <end position="500"/>
    </location>
</feature>
<feature type="domain" description="Beta-lactamase-related" evidence="3">
    <location>
        <begin position="47"/>
        <end position="368"/>
    </location>
</feature>
<keyword evidence="2" id="KW-0472">Membrane</keyword>
<comment type="caution">
    <text evidence="4">The sequence shown here is derived from an EMBL/GenBank/DDBJ whole genome shotgun (WGS) entry which is preliminary data.</text>
</comment>
<organism evidence="4 5">
    <name type="scientific">Micromonospora arida</name>
    <dbReference type="NCBI Taxonomy" id="2203715"/>
    <lineage>
        <taxon>Bacteria</taxon>
        <taxon>Bacillati</taxon>
        <taxon>Actinomycetota</taxon>
        <taxon>Actinomycetes</taxon>
        <taxon>Micromonosporales</taxon>
        <taxon>Micromonosporaceae</taxon>
        <taxon>Micromonospora</taxon>
    </lineage>
</organism>
<evidence type="ECO:0000256" key="2">
    <source>
        <dbReference type="SAM" id="Phobius"/>
    </source>
</evidence>
<dbReference type="SUPFAM" id="SSF56601">
    <property type="entry name" value="beta-lactamase/transpeptidase-like"/>
    <property type="match status" value="1"/>
</dbReference>
<feature type="compositionally biased region" description="Low complexity" evidence="1">
    <location>
        <begin position="581"/>
        <end position="599"/>
    </location>
</feature>
<dbReference type="RefSeq" id="WP_124857921.1">
    <property type="nucleotide sequence ID" value="NZ_JBEXYX010000002.1"/>
</dbReference>
<protein>
    <recommendedName>
        <fullName evidence="3">Beta-lactamase-related domain-containing protein</fullName>
    </recommendedName>
</protein>
<keyword evidence="2" id="KW-1133">Transmembrane helix</keyword>
<dbReference type="InterPro" id="IPR012338">
    <property type="entry name" value="Beta-lactam/transpept-like"/>
</dbReference>
<dbReference type="InterPro" id="IPR050491">
    <property type="entry name" value="AmpC-like"/>
</dbReference>
<evidence type="ECO:0000259" key="3">
    <source>
        <dbReference type="Pfam" id="PF00144"/>
    </source>
</evidence>
<proteinExistence type="predicted"/>
<gene>
    <name evidence="4" type="ORF">DLJ58_18015</name>
</gene>
<sequence>MSTWNDALTRARQLVAVAGCLMVTAAGLVAPVVASPAAADDLAAGERYLRAYLKQIKAPGLAYAVIRGDEVVQRGAWGVDGDGRPITTQTPFLLGSTSKSFTALAVAQLVEAGRIDLDTTASTYLPWLRLGDADTARTVTVRQLLTHTSGLPQVWSTDLTDRYDNRPGALARSVRDLASVRPTTAVGQTYQYSDANYMILGALVENVTGDTFGGYLRRHVLDPLQMTHSAATADEARAVGIPPGHRYYLGRPQRFAAPFDTAGVPYGFLAASLDDLSHYAIAQLAGGRYGDTRILGPQGTRQLHTGTVATGHGTYGFGWKNSTLDGVGARIVWHAGATPDFFTHIVLAPDSNLAVIIMTNLYGLHMDAPLSAGAFNLTRILHGGTPATATEDPMQVWALVGLLGVAAVLLALLAWSWARVLHGRRSDRVPPVRSRGRTIAATIAWIGACALVAVGVARQVPAFWEGAGLAKLQLWAPDVGHGIRVVVVLAAALALTRLGLGAHAMVTARPPTSPRREHATGPLTSPPPLMVPTPSLPITAGSCGRAALRLTCWLSDWRLWCLAAINSAWCSRRSPTRLDGRSSPSWPTATPRSPSSPLRSRSRCRRCRGT</sequence>
<accession>A0A3N9X6B0</accession>
<evidence type="ECO:0000313" key="5">
    <source>
        <dbReference type="Proteomes" id="UP000266889"/>
    </source>
</evidence>
<dbReference type="EMBL" id="QGSY01000192">
    <property type="protein sequence ID" value="RQX08510.1"/>
    <property type="molecule type" value="Genomic_DNA"/>
</dbReference>
<dbReference type="OrthoDB" id="3174977at2"/>
<keyword evidence="5" id="KW-1185">Reference proteome</keyword>
<dbReference type="PANTHER" id="PTHR46825">
    <property type="entry name" value="D-ALANYL-D-ALANINE-CARBOXYPEPTIDASE/ENDOPEPTIDASE AMPH"/>
    <property type="match status" value="1"/>
</dbReference>
<dbReference type="Pfam" id="PF00144">
    <property type="entry name" value="Beta-lactamase"/>
    <property type="match status" value="1"/>
</dbReference>